<evidence type="ECO:0000313" key="8">
    <source>
        <dbReference type="EMBL" id="GDY47590.1"/>
    </source>
</evidence>
<evidence type="ECO:0000259" key="7">
    <source>
        <dbReference type="Pfam" id="PF01497"/>
    </source>
</evidence>
<reference evidence="8 9" key="1">
    <citation type="journal article" date="2020" name="Int. J. Syst. Evol. Microbiol.">
        <title>Reclassification of Streptomyces castelarensis and Streptomyces sporoclivatus as later heterotypic synonyms of Streptomyces antimycoticus.</title>
        <authorList>
            <person name="Komaki H."/>
            <person name="Tamura T."/>
        </authorList>
    </citation>
    <scope>NUCLEOTIDE SEQUENCE [LARGE SCALE GENOMIC DNA]</scope>
    <source>
        <strain evidence="8 9">NBRC 12839</strain>
    </source>
</reference>
<evidence type="ECO:0000256" key="1">
    <source>
        <dbReference type="ARBA" id="ARBA00004196"/>
    </source>
</evidence>
<feature type="region of interest" description="Disordered" evidence="5">
    <location>
        <begin position="177"/>
        <end position="251"/>
    </location>
</feature>
<accession>A0A4D4KLL3</accession>
<dbReference type="AlphaFoldDB" id="A0A4D4KLL3"/>
<feature type="domain" description="Fe/B12 periplasmic-binding" evidence="7">
    <location>
        <begin position="66"/>
        <end position="162"/>
    </location>
</feature>
<evidence type="ECO:0000256" key="4">
    <source>
        <dbReference type="ARBA" id="ARBA00022729"/>
    </source>
</evidence>
<dbReference type="RefSeq" id="WP_308696653.1">
    <property type="nucleotide sequence ID" value="NZ_BJHV01000001.1"/>
</dbReference>
<name>A0A4D4KLL3_9ACTN</name>
<sequence>MRPRRLFPLLSAALAATVLTGCGSSDPASSSTSSKAPASRAADGAFPRTVAHEQGSTPLKAEPKRIAAISTGQLDDLLTLGVVPVATTRADYTGLVPAYLRTAFPQQAKALGAMADIGTRTSPNMEKPAAAKPDLILVNSAQGDLYATLSAIAPTLVTKGRGVNWKKDPLTVADAVASATGPAPSSPASRRTPPTRAGNGAASTRRCRWCASTPTGSGCSGRRRSPAPSPTTWGSAAPSPSASTTLTGPQR</sequence>
<dbReference type="EMBL" id="BJHV01000001">
    <property type="protein sequence ID" value="GDY47590.1"/>
    <property type="molecule type" value="Genomic_DNA"/>
</dbReference>
<dbReference type="GO" id="GO:0030288">
    <property type="term" value="C:outer membrane-bounded periplasmic space"/>
    <property type="evidence" value="ECO:0007669"/>
    <property type="project" value="TreeGrafter"/>
</dbReference>
<feature type="chain" id="PRO_5038951339" description="Fe/B12 periplasmic-binding domain-containing protein" evidence="6">
    <location>
        <begin position="21"/>
        <end position="251"/>
    </location>
</feature>
<protein>
    <recommendedName>
        <fullName evidence="7">Fe/B12 periplasmic-binding domain-containing protein</fullName>
    </recommendedName>
</protein>
<evidence type="ECO:0000256" key="6">
    <source>
        <dbReference type="SAM" id="SignalP"/>
    </source>
</evidence>
<evidence type="ECO:0000313" key="9">
    <source>
        <dbReference type="Proteomes" id="UP000299290"/>
    </source>
</evidence>
<keyword evidence="9" id="KW-1185">Reference proteome</keyword>
<dbReference type="PANTHER" id="PTHR30532:SF1">
    <property type="entry name" value="IRON(3+)-HYDROXAMATE-BINDING PROTEIN FHUD"/>
    <property type="match status" value="1"/>
</dbReference>
<dbReference type="InterPro" id="IPR002491">
    <property type="entry name" value="ABC_transptr_periplasmic_BD"/>
</dbReference>
<dbReference type="PROSITE" id="PS51257">
    <property type="entry name" value="PROKAR_LIPOPROTEIN"/>
    <property type="match status" value="1"/>
</dbReference>
<feature type="compositionally biased region" description="Low complexity" evidence="5">
    <location>
        <begin position="24"/>
        <end position="42"/>
    </location>
</feature>
<feature type="region of interest" description="Disordered" evidence="5">
    <location>
        <begin position="24"/>
        <end position="62"/>
    </location>
</feature>
<organism evidence="8 9">
    <name type="scientific">Streptomyces antimycoticus</name>
    <dbReference type="NCBI Taxonomy" id="68175"/>
    <lineage>
        <taxon>Bacteria</taxon>
        <taxon>Bacillati</taxon>
        <taxon>Actinomycetota</taxon>
        <taxon>Actinomycetes</taxon>
        <taxon>Kitasatosporales</taxon>
        <taxon>Streptomycetaceae</taxon>
        <taxon>Streptomyces</taxon>
        <taxon>Streptomyces violaceusniger group</taxon>
    </lineage>
</organism>
<gene>
    <name evidence="8" type="ORF">SANT12839_084720</name>
</gene>
<comment type="subcellular location">
    <subcellularLocation>
        <location evidence="1">Cell envelope</location>
    </subcellularLocation>
</comment>
<proteinExistence type="inferred from homology"/>
<dbReference type="Pfam" id="PF01497">
    <property type="entry name" value="Peripla_BP_2"/>
    <property type="match status" value="1"/>
</dbReference>
<feature type="signal peptide" evidence="6">
    <location>
        <begin position="1"/>
        <end position="20"/>
    </location>
</feature>
<keyword evidence="3" id="KW-0813">Transport</keyword>
<feature type="compositionally biased region" description="Low complexity" evidence="5">
    <location>
        <begin position="230"/>
        <end position="251"/>
    </location>
</feature>
<dbReference type="GO" id="GO:1901678">
    <property type="term" value="P:iron coordination entity transport"/>
    <property type="evidence" value="ECO:0007669"/>
    <property type="project" value="UniProtKB-ARBA"/>
</dbReference>
<evidence type="ECO:0000256" key="5">
    <source>
        <dbReference type="SAM" id="MobiDB-lite"/>
    </source>
</evidence>
<evidence type="ECO:0000256" key="2">
    <source>
        <dbReference type="ARBA" id="ARBA00008814"/>
    </source>
</evidence>
<dbReference type="Gene3D" id="3.40.50.1980">
    <property type="entry name" value="Nitrogenase molybdenum iron protein domain"/>
    <property type="match status" value="1"/>
</dbReference>
<dbReference type="SUPFAM" id="SSF53807">
    <property type="entry name" value="Helical backbone' metal receptor"/>
    <property type="match status" value="1"/>
</dbReference>
<comment type="similarity">
    <text evidence="2">Belongs to the bacterial solute-binding protein 8 family.</text>
</comment>
<feature type="compositionally biased region" description="Low complexity" evidence="5">
    <location>
        <begin position="177"/>
        <end position="198"/>
    </location>
</feature>
<keyword evidence="4 6" id="KW-0732">Signal</keyword>
<evidence type="ECO:0000256" key="3">
    <source>
        <dbReference type="ARBA" id="ARBA00022448"/>
    </source>
</evidence>
<dbReference type="PANTHER" id="PTHR30532">
    <property type="entry name" value="IRON III DICITRATE-BINDING PERIPLASMIC PROTEIN"/>
    <property type="match status" value="1"/>
</dbReference>
<dbReference type="InterPro" id="IPR051313">
    <property type="entry name" value="Bact_iron-sidero_bind"/>
</dbReference>
<comment type="caution">
    <text evidence="8">The sequence shown here is derived from an EMBL/GenBank/DDBJ whole genome shotgun (WGS) entry which is preliminary data.</text>
</comment>
<dbReference type="Proteomes" id="UP000299290">
    <property type="component" value="Unassembled WGS sequence"/>
</dbReference>